<feature type="domain" description="Rieske" evidence="11">
    <location>
        <begin position="92"/>
        <end position="199"/>
    </location>
</feature>
<feature type="compositionally biased region" description="Low complexity" evidence="10">
    <location>
        <begin position="1"/>
        <end position="16"/>
    </location>
</feature>
<reference evidence="12" key="1">
    <citation type="submission" date="2020-05" db="EMBL/GenBank/DDBJ databases">
        <title>Phylogenomic resolution of chytrid fungi.</title>
        <authorList>
            <person name="Stajich J.E."/>
            <person name="Amses K."/>
            <person name="Simmons R."/>
            <person name="Seto K."/>
            <person name="Myers J."/>
            <person name="Bonds A."/>
            <person name="Quandt C.A."/>
            <person name="Barry K."/>
            <person name="Liu P."/>
            <person name="Grigoriev I."/>
            <person name="Longcore J.E."/>
            <person name="James T.Y."/>
        </authorList>
    </citation>
    <scope>NUCLEOTIDE SEQUENCE</scope>
    <source>
        <strain evidence="12">JEL0318</strain>
    </source>
</reference>
<dbReference type="PANTHER" id="PTHR21266:SF32">
    <property type="entry name" value="CHOLESTEROL 7-DESATURASE NVD"/>
    <property type="match status" value="1"/>
</dbReference>
<evidence type="ECO:0000256" key="3">
    <source>
        <dbReference type="ARBA" id="ARBA00022714"/>
    </source>
</evidence>
<keyword evidence="13" id="KW-1185">Reference proteome</keyword>
<keyword evidence="9" id="KW-0472">Membrane</keyword>
<sequence length="333" mass="37058">MGDTTDTTSETTLANTPYTLPDPVPLGTVGASTHTHPTRPRAKSVWFSALDLSRAARAAEVDAVDNEQQVQQKARTAFFDETGTADMRRAWYPVALRSDFPPGPSATPYATHLLGDPIVIYRDGEGVIVCLEDKCAHRSMPLSLGRIINGELECKYDGWRYNSEGAVTYIPALLPDRKIPSNAFVKRYPTVEKDDLIWVSVGRRPLPPSLRALLPSPTHLLPGPGMFSRAGREATAKAEEEEIEDVDGTRPWGKTFTQVVDLDVDHSIVIENLLDVAHVRFVRKEDRGFHEWMLMRFGGKRCPSRMMALTGTVQHLCMWKSVSREMGLRCLGV</sequence>
<evidence type="ECO:0000256" key="8">
    <source>
        <dbReference type="ARBA" id="ARBA00023014"/>
    </source>
</evidence>
<dbReference type="Proteomes" id="UP001212841">
    <property type="component" value="Unassembled WGS sequence"/>
</dbReference>
<keyword evidence="2" id="KW-0812">Transmembrane</keyword>
<dbReference type="PROSITE" id="PS51296">
    <property type="entry name" value="RIESKE"/>
    <property type="match status" value="1"/>
</dbReference>
<feature type="region of interest" description="Disordered" evidence="10">
    <location>
        <begin position="1"/>
        <end position="24"/>
    </location>
</feature>
<keyword evidence="4" id="KW-0479">Metal-binding</keyword>
<keyword evidence="8" id="KW-0411">Iron-sulfur</keyword>
<evidence type="ECO:0000256" key="1">
    <source>
        <dbReference type="ARBA" id="ARBA00004370"/>
    </source>
</evidence>
<dbReference type="Pfam" id="PF00355">
    <property type="entry name" value="Rieske"/>
    <property type="match status" value="1"/>
</dbReference>
<name>A0AAD5WZ19_9FUNG</name>
<dbReference type="SUPFAM" id="SSF50022">
    <property type="entry name" value="ISP domain"/>
    <property type="match status" value="1"/>
</dbReference>
<keyword evidence="6" id="KW-0560">Oxidoreductase</keyword>
<keyword evidence="7" id="KW-0408">Iron</keyword>
<evidence type="ECO:0000256" key="2">
    <source>
        <dbReference type="ARBA" id="ARBA00022692"/>
    </source>
</evidence>
<comment type="caution">
    <text evidence="12">The sequence shown here is derived from an EMBL/GenBank/DDBJ whole genome shotgun (WGS) entry which is preliminary data.</text>
</comment>
<evidence type="ECO:0000313" key="12">
    <source>
        <dbReference type="EMBL" id="KAJ3034631.1"/>
    </source>
</evidence>
<evidence type="ECO:0000256" key="6">
    <source>
        <dbReference type="ARBA" id="ARBA00023002"/>
    </source>
</evidence>
<dbReference type="GO" id="GO:0005737">
    <property type="term" value="C:cytoplasm"/>
    <property type="evidence" value="ECO:0007669"/>
    <property type="project" value="TreeGrafter"/>
</dbReference>
<evidence type="ECO:0000256" key="5">
    <source>
        <dbReference type="ARBA" id="ARBA00022989"/>
    </source>
</evidence>
<dbReference type="InterPro" id="IPR050584">
    <property type="entry name" value="Cholesterol_7-desaturase"/>
</dbReference>
<dbReference type="AlphaFoldDB" id="A0AAD5WZ19"/>
<dbReference type="InterPro" id="IPR036922">
    <property type="entry name" value="Rieske_2Fe-2S_sf"/>
</dbReference>
<keyword evidence="3" id="KW-0001">2Fe-2S</keyword>
<evidence type="ECO:0000256" key="10">
    <source>
        <dbReference type="SAM" id="MobiDB-lite"/>
    </source>
</evidence>
<protein>
    <recommendedName>
        <fullName evidence="11">Rieske domain-containing protein</fullName>
    </recommendedName>
</protein>
<evidence type="ECO:0000259" key="11">
    <source>
        <dbReference type="PROSITE" id="PS51296"/>
    </source>
</evidence>
<evidence type="ECO:0000313" key="13">
    <source>
        <dbReference type="Proteomes" id="UP001212841"/>
    </source>
</evidence>
<dbReference type="GO" id="GO:0016491">
    <property type="term" value="F:oxidoreductase activity"/>
    <property type="evidence" value="ECO:0007669"/>
    <property type="project" value="UniProtKB-KW"/>
</dbReference>
<dbReference type="Gene3D" id="2.102.10.10">
    <property type="entry name" value="Rieske [2Fe-2S] iron-sulphur domain"/>
    <property type="match status" value="1"/>
</dbReference>
<dbReference type="EMBL" id="JADGJD010002136">
    <property type="protein sequence ID" value="KAJ3034631.1"/>
    <property type="molecule type" value="Genomic_DNA"/>
</dbReference>
<proteinExistence type="predicted"/>
<evidence type="ECO:0000256" key="7">
    <source>
        <dbReference type="ARBA" id="ARBA00023004"/>
    </source>
</evidence>
<dbReference type="GO" id="GO:0016020">
    <property type="term" value="C:membrane"/>
    <property type="evidence" value="ECO:0007669"/>
    <property type="project" value="UniProtKB-SubCell"/>
</dbReference>
<dbReference type="PANTHER" id="PTHR21266">
    <property type="entry name" value="IRON-SULFUR DOMAIN CONTAINING PROTEIN"/>
    <property type="match status" value="1"/>
</dbReference>
<accession>A0AAD5WZ19</accession>
<comment type="subcellular location">
    <subcellularLocation>
        <location evidence="1">Membrane</location>
    </subcellularLocation>
</comment>
<dbReference type="GO" id="GO:0046872">
    <property type="term" value="F:metal ion binding"/>
    <property type="evidence" value="ECO:0007669"/>
    <property type="project" value="UniProtKB-KW"/>
</dbReference>
<evidence type="ECO:0000256" key="9">
    <source>
        <dbReference type="ARBA" id="ARBA00023136"/>
    </source>
</evidence>
<gene>
    <name evidence="12" type="ORF">HK097_004441</name>
</gene>
<dbReference type="GO" id="GO:0051537">
    <property type="term" value="F:2 iron, 2 sulfur cluster binding"/>
    <property type="evidence" value="ECO:0007669"/>
    <property type="project" value="UniProtKB-KW"/>
</dbReference>
<dbReference type="InterPro" id="IPR017941">
    <property type="entry name" value="Rieske_2Fe-2S"/>
</dbReference>
<evidence type="ECO:0000256" key="4">
    <source>
        <dbReference type="ARBA" id="ARBA00022723"/>
    </source>
</evidence>
<organism evidence="12 13">
    <name type="scientific">Rhizophlyctis rosea</name>
    <dbReference type="NCBI Taxonomy" id="64517"/>
    <lineage>
        <taxon>Eukaryota</taxon>
        <taxon>Fungi</taxon>
        <taxon>Fungi incertae sedis</taxon>
        <taxon>Chytridiomycota</taxon>
        <taxon>Chytridiomycota incertae sedis</taxon>
        <taxon>Chytridiomycetes</taxon>
        <taxon>Rhizophlyctidales</taxon>
        <taxon>Rhizophlyctidaceae</taxon>
        <taxon>Rhizophlyctis</taxon>
    </lineage>
</organism>
<keyword evidence="5" id="KW-1133">Transmembrane helix</keyword>